<protein>
    <submittedName>
        <fullName evidence="1">Uncharacterized protein</fullName>
    </submittedName>
</protein>
<keyword evidence="2" id="KW-1185">Reference proteome</keyword>
<organism evidence="1 2">
    <name type="scientific">Eretmocerus hayati</name>
    <dbReference type="NCBI Taxonomy" id="131215"/>
    <lineage>
        <taxon>Eukaryota</taxon>
        <taxon>Metazoa</taxon>
        <taxon>Ecdysozoa</taxon>
        <taxon>Arthropoda</taxon>
        <taxon>Hexapoda</taxon>
        <taxon>Insecta</taxon>
        <taxon>Pterygota</taxon>
        <taxon>Neoptera</taxon>
        <taxon>Endopterygota</taxon>
        <taxon>Hymenoptera</taxon>
        <taxon>Apocrita</taxon>
        <taxon>Proctotrupomorpha</taxon>
        <taxon>Chalcidoidea</taxon>
        <taxon>Aphelinidae</taxon>
        <taxon>Aphelininae</taxon>
        <taxon>Eretmocerus</taxon>
    </lineage>
</organism>
<gene>
    <name evidence="1" type="ORF">QAD02_009326</name>
</gene>
<sequence length="418" mass="47936">MLRLLRKILLSVLYFTYLSYGKQGFGPGEQDWGYVEVRPGAHMFWWLYYTTNTDVSNPNEKPLLIWLQGGPGVSSTGIGNFREFGPLDPNLRPRKHSWVKDYNILFIDNPVGSGFSYVEKKSDLARSNYQIAQDLMQLMYEFYNKLPMFRTTPTYVLGQSYGGKMGTEWALLWYKHQQLGYIQSNLRGVGLGNSWISPVDSVLAWAPFLWQMGKVDQTGYMAIDSVAEQIETFGKLGLWSHTKKLYRNLASVVEEVTNNISFYNILEEDTDPGHKEPVVTHLMNGLVRQTLRPRSNWSALNTDVFDSLSDEYMTPVDNLVEQLLDQTDLKVIVYNGQLDLIVCTPGTWSWINKLRWDYAQHWQASMPSPLVVNDVIEGYHKSFDDLSFYWVEKAGHLVPSENPAAMTAILQHLTNQNV</sequence>
<dbReference type="EMBL" id="CM056744">
    <property type="protein sequence ID" value="KAJ8667663.1"/>
    <property type="molecule type" value="Genomic_DNA"/>
</dbReference>
<comment type="caution">
    <text evidence="1">The sequence shown here is derived from an EMBL/GenBank/DDBJ whole genome shotgun (WGS) entry which is preliminary data.</text>
</comment>
<name>A0ACC2N9R7_9HYME</name>
<accession>A0ACC2N9R7</accession>
<reference evidence="1" key="1">
    <citation type="submission" date="2023-04" db="EMBL/GenBank/DDBJ databases">
        <title>A chromosome-level genome assembly of the parasitoid wasp Eretmocerus hayati.</title>
        <authorList>
            <person name="Zhong Y."/>
            <person name="Liu S."/>
            <person name="Liu Y."/>
        </authorList>
    </citation>
    <scope>NUCLEOTIDE SEQUENCE</scope>
    <source>
        <strain evidence="1">ZJU_SS_LIU_2023</strain>
    </source>
</reference>
<dbReference type="Proteomes" id="UP001239111">
    <property type="component" value="Chromosome 4"/>
</dbReference>
<evidence type="ECO:0000313" key="1">
    <source>
        <dbReference type="EMBL" id="KAJ8667663.1"/>
    </source>
</evidence>
<evidence type="ECO:0000313" key="2">
    <source>
        <dbReference type="Proteomes" id="UP001239111"/>
    </source>
</evidence>
<proteinExistence type="predicted"/>